<evidence type="ECO:0000259" key="1">
    <source>
        <dbReference type="PROSITE" id="PS50404"/>
    </source>
</evidence>
<dbReference type="PROSITE" id="PS50404">
    <property type="entry name" value="GST_NTER"/>
    <property type="match status" value="1"/>
</dbReference>
<evidence type="ECO:0000313" key="3">
    <source>
        <dbReference type="Proteomes" id="UP001569414"/>
    </source>
</evidence>
<keyword evidence="3" id="KW-1185">Reference proteome</keyword>
<dbReference type="Pfam" id="PF13410">
    <property type="entry name" value="GST_C_2"/>
    <property type="match status" value="1"/>
</dbReference>
<organism evidence="2 3">
    <name type="scientific">Microbulbifer echini</name>
    <dbReference type="NCBI Taxonomy" id="1529067"/>
    <lineage>
        <taxon>Bacteria</taxon>
        <taxon>Pseudomonadati</taxon>
        <taxon>Pseudomonadota</taxon>
        <taxon>Gammaproteobacteria</taxon>
        <taxon>Cellvibrionales</taxon>
        <taxon>Microbulbiferaceae</taxon>
        <taxon>Microbulbifer</taxon>
    </lineage>
</organism>
<feature type="domain" description="GST N-terminal" evidence="1">
    <location>
        <begin position="1"/>
        <end position="80"/>
    </location>
</feature>
<accession>A0ABV4NHZ4</accession>
<comment type="caution">
    <text evidence="2">The sequence shown here is derived from an EMBL/GenBank/DDBJ whole genome shotgun (WGS) entry which is preliminary data.</text>
</comment>
<name>A0ABV4NHZ4_9GAMM</name>
<protein>
    <submittedName>
        <fullName evidence="2">Glutathione S-transferase family protein</fullName>
    </submittedName>
</protein>
<dbReference type="Pfam" id="PF13409">
    <property type="entry name" value="GST_N_2"/>
    <property type="match status" value="1"/>
</dbReference>
<gene>
    <name evidence="2" type="ORF">ACCI51_01255</name>
</gene>
<evidence type="ECO:0000313" key="2">
    <source>
        <dbReference type="EMBL" id="MFA0789152.1"/>
    </source>
</evidence>
<dbReference type="Proteomes" id="UP001569414">
    <property type="component" value="Unassembled WGS sequence"/>
</dbReference>
<dbReference type="SUPFAM" id="SSF47616">
    <property type="entry name" value="GST C-terminal domain-like"/>
    <property type="match status" value="1"/>
</dbReference>
<dbReference type="SUPFAM" id="SSF52833">
    <property type="entry name" value="Thioredoxin-like"/>
    <property type="match status" value="1"/>
</dbReference>
<proteinExistence type="predicted"/>
<dbReference type="EMBL" id="JBGMEL010000001">
    <property type="protein sequence ID" value="MFA0789152.1"/>
    <property type="molecule type" value="Genomic_DNA"/>
</dbReference>
<dbReference type="Gene3D" id="1.20.1050.10">
    <property type="match status" value="1"/>
</dbReference>
<dbReference type="Gene3D" id="3.40.30.10">
    <property type="entry name" value="Glutaredoxin"/>
    <property type="match status" value="1"/>
</dbReference>
<sequence length="200" mass="23191">MQLYLTYSSPFARTARIVVEEHKLHSCIKEYFSHPFHDLEELLSSNPLGKVPCLTLDNGNAIMDSEVICAYLDKQLGDGHLSAAIQSDWELRTLYSISSGLMEALVQRQMEKIRGREDLQSDFWWQRYNRAISRTLNYLETRVSLLPDQFSLLHITLGSALSYLDFRHEDFDWRDARPQLNALARTLEARESFIATPLHE</sequence>
<dbReference type="InterPro" id="IPR036282">
    <property type="entry name" value="Glutathione-S-Trfase_C_sf"/>
</dbReference>
<dbReference type="InterPro" id="IPR036249">
    <property type="entry name" value="Thioredoxin-like_sf"/>
</dbReference>
<dbReference type="RefSeq" id="WP_299579661.1">
    <property type="nucleotide sequence ID" value="NZ_JBGMEL010000001.1"/>
</dbReference>
<dbReference type="InterPro" id="IPR004045">
    <property type="entry name" value="Glutathione_S-Trfase_N"/>
</dbReference>
<reference evidence="2 3" key="1">
    <citation type="submission" date="2024-08" db="EMBL/GenBank/DDBJ databases">
        <authorList>
            <person name="Ishaq N."/>
        </authorList>
    </citation>
    <scope>NUCLEOTIDE SEQUENCE [LARGE SCALE GENOMIC DNA]</scope>
    <source>
        <strain evidence="2 3">JCM 30400</strain>
    </source>
</reference>
<dbReference type="CDD" id="cd03205">
    <property type="entry name" value="GST_C_6"/>
    <property type="match status" value="1"/>
</dbReference>